<dbReference type="RefSeq" id="WP_232581166.1">
    <property type="nucleotide sequence ID" value="NZ_WMCP01000002.1"/>
</dbReference>
<proteinExistence type="predicted"/>
<gene>
    <name evidence="1" type="ORF">GLP33_04005</name>
</gene>
<dbReference type="Proteomes" id="UP000813876">
    <property type="component" value="Unassembled WGS sequence"/>
</dbReference>
<sequence>MDTVIEQLNQISAAAKKLSLELNTTKVTTTPAKQIMLELAQLAINNTNCWLYLSVDLAANSFVSCADVYSVDSYRKVDGASCRFSSLMLDESTFLADLLAYKEKVLANIELAKQQQRLAEEKCNAEM</sequence>
<dbReference type="AlphaFoldDB" id="A0AAW4ZS35"/>
<protein>
    <submittedName>
        <fullName evidence="1">Uncharacterized protein</fullName>
    </submittedName>
</protein>
<organism evidence="1 2">
    <name type="scientific">Photobacterium phosphoreum</name>
    <dbReference type="NCBI Taxonomy" id="659"/>
    <lineage>
        <taxon>Bacteria</taxon>
        <taxon>Pseudomonadati</taxon>
        <taxon>Pseudomonadota</taxon>
        <taxon>Gammaproteobacteria</taxon>
        <taxon>Vibrionales</taxon>
        <taxon>Vibrionaceae</taxon>
        <taxon>Photobacterium</taxon>
    </lineage>
</organism>
<evidence type="ECO:0000313" key="2">
    <source>
        <dbReference type="Proteomes" id="UP000813876"/>
    </source>
</evidence>
<dbReference type="EMBL" id="WMCP01000002">
    <property type="protein sequence ID" value="MCF2300891.1"/>
    <property type="molecule type" value="Genomic_DNA"/>
</dbReference>
<accession>A0AAW4ZS35</accession>
<reference evidence="1" key="1">
    <citation type="submission" date="2019-11" db="EMBL/GenBank/DDBJ databases">
        <title>Comparative genomics of photobacteria reveal adaptation to distinct habitats.</title>
        <authorList>
            <person name="Fuertes-Perez S."/>
            <person name="Hilgarth M."/>
            <person name="Vogel R.F."/>
        </authorList>
    </citation>
    <scope>NUCLEOTIDE SEQUENCE</scope>
    <source>
        <strain evidence="1">TMW2.2145</strain>
    </source>
</reference>
<comment type="caution">
    <text evidence="1">The sequence shown here is derived from an EMBL/GenBank/DDBJ whole genome shotgun (WGS) entry which is preliminary data.</text>
</comment>
<name>A0AAW4ZS35_PHOPO</name>
<evidence type="ECO:0000313" key="1">
    <source>
        <dbReference type="EMBL" id="MCF2300891.1"/>
    </source>
</evidence>